<keyword evidence="5" id="KW-0408">Iron</keyword>
<keyword evidence="6" id="KW-1133">Transmembrane helix</keyword>
<evidence type="ECO:0000313" key="10">
    <source>
        <dbReference type="Proteomes" id="UP000789595"/>
    </source>
</evidence>
<evidence type="ECO:0000256" key="5">
    <source>
        <dbReference type="ARBA" id="ARBA00023004"/>
    </source>
</evidence>
<gene>
    <name evidence="9" type="ORF">PECAL_5P15630</name>
</gene>
<evidence type="ECO:0000256" key="3">
    <source>
        <dbReference type="ARBA" id="ARBA00022964"/>
    </source>
</evidence>
<dbReference type="InterPro" id="IPR006620">
    <property type="entry name" value="Pro_4_hyd_alph"/>
</dbReference>
<dbReference type="EMBL" id="CAKKNE010000005">
    <property type="protein sequence ID" value="CAH0376983.1"/>
    <property type="molecule type" value="Genomic_DNA"/>
</dbReference>
<dbReference type="PANTHER" id="PTHR10869:SF226">
    <property type="entry name" value="PROLYL 4-HYDROXYLASE ALPHA SUBUNIT DOMAIN-CONTAINING PROTEIN"/>
    <property type="match status" value="1"/>
</dbReference>
<dbReference type="SMART" id="SM00702">
    <property type="entry name" value="P4Hc"/>
    <property type="match status" value="1"/>
</dbReference>
<dbReference type="Gene3D" id="2.60.120.620">
    <property type="entry name" value="q2cbj1_9rhob like domain"/>
    <property type="match status" value="1"/>
</dbReference>
<evidence type="ECO:0000256" key="1">
    <source>
        <dbReference type="ARBA" id="ARBA00001961"/>
    </source>
</evidence>
<dbReference type="InterPro" id="IPR045054">
    <property type="entry name" value="P4HA-like"/>
</dbReference>
<dbReference type="InterPro" id="IPR044862">
    <property type="entry name" value="Pro_4_hyd_alph_FE2OG_OXY"/>
</dbReference>
<keyword evidence="7" id="KW-0732">Signal</keyword>
<evidence type="ECO:0000259" key="8">
    <source>
        <dbReference type="PROSITE" id="PS51471"/>
    </source>
</evidence>
<dbReference type="InterPro" id="IPR005123">
    <property type="entry name" value="Oxoglu/Fe-dep_dioxygenase_dom"/>
</dbReference>
<proteinExistence type="predicted"/>
<feature type="domain" description="Fe2OG dioxygenase" evidence="8">
    <location>
        <begin position="203"/>
        <end position="311"/>
    </location>
</feature>
<keyword evidence="4" id="KW-0560">Oxidoreductase</keyword>
<dbReference type="GO" id="GO:0031418">
    <property type="term" value="F:L-ascorbic acid binding"/>
    <property type="evidence" value="ECO:0007669"/>
    <property type="project" value="InterPro"/>
</dbReference>
<comment type="caution">
    <text evidence="9">The sequence shown here is derived from an EMBL/GenBank/DDBJ whole genome shotgun (WGS) entry which is preliminary data.</text>
</comment>
<keyword evidence="10" id="KW-1185">Reference proteome</keyword>
<dbReference type="PROSITE" id="PS51471">
    <property type="entry name" value="FE2OG_OXY"/>
    <property type="match status" value="1"/>
</dbReference>
<dbReference type="OrthoDB" id="420380at2759"/>
<keyword evidence="6" id="KW-0812">Transmembrane</keyword>
<comment type="cofactor">
    <cofactor evidence="1">
        <name>L-ascorbate</name>
        <dbReference type="ChEBI" id="CHEBI:38290"/>
    </cofactor>
</comment>
<dbReference type="PANTHER" id="PTHR10869">
    <property type="entry name" value="PROLYL 4-HYDROXYLASE ALPHA SUBUNIT"/>
    <property type="match status" value="1"/>
</dbReference>
<evidence type="ECO:0000256" key="7">
    <source>
        <dbReference type="SAM" id="SignalP"/>
    </source>
</evidence>
<dbReference type="GO" id="GO:0005506">
    <property type="term" value="F:iron ion binding"/>
    <property type="evidence" value="ECO:0007669"/>
    <property type="project" value="InterPro"/>
</dbReference>
<keyword evidence="6" id="KW-0472">Membrane</keyword>
<dbReference type="GO" id="GO:0005783">
    <property type="term" value="C:endoplasmic reticulum"/>
    <property type="evidence" value="ECO:0007669"/>
    <property type="project" value="TreeGrafter"/>
</dbReference>
<dbReference type="GO" id="GO:0004656">
    <property type="term" value="F:procollagen-proline 4-dioxygenase activity"/>
    <property type="evidence" value="ECO:0007669"/>
    <property type="project" value="TreeGrafter"/>
</dbReference>
<feature type="chain" id="PRO_5035244905" description="Fe2OG dioxygenase domain-containing protein" evidence="7">
    <location>
        <begin position="19"/>
        <end position="331"/>
    </location>
</feature>
<dbReference type="PROSITE" id="PS51257">
    <property type="entry name" value="PROKAR_LIPOPROTEIN"/>
    <property type="match status" value="1"/>
</dbReference>
<feature type="transmembrane region" description="Helical" evidence="6">
    <location>
        <begin position="143"/>
        <end position="161"/>
    </location>
</feature>
<name>A0A8J2SP90_9STRA</name>
<dbReference type="AlphaFoldDB" id="A0A8J2SP90"/>
<organism evidence="9 10">
    <name type="scientific">Pelagomonas calceolata</name>
    <dbReference type="NCBI Taxonomy" id="35677"/>
    <lineage>
        <taxon>Eukaryota</taxon>
        <taxon>Sar</taxon>
        <taxon>Stramenopiles</taxon>
        <taxon>Ochrophyta</taxon>
        <taxon>Pelagophyceae</taxon>
        <taxon>Pelagomonadales</taxon>
        <taxon>Pelagomonadaceae</taxon>
        <taxon>Pelagomonas</taxon>
    </lineage>
</organism>
<feature type="transmembrane region" description="Helical" evidence="6">
    <location>
        <begin position="114"/>
        <end position="131"/>
    </location>
</feature>
<keyword evidence="3" id="KW-0223">Dioxygenase</keyword>
<feature type="signal peptide" evidence="7">
    <location>
        <begin position="1"/>
        <end position="18"/>
    </location>
</feature>
<reference evidence="9" key="1">
    <citation type="submission" date="2021-11" db="EMBL/GenBank/DDBJ databases">
        <authorList>
            <consortium name="Genoscope - CEA"/>
            <person name="William W."/>
        </authorList>
    </citation>
    <scope>NUCLEOTIDE SEQUENCE</scope>
</reference>
<evidence type="ECO:0000256" key="2">
    <source>
        <dbReference type="ARBA" id="ARBA00022723"/>
    </source>
</evidence>
<keyword evidence="2" id="KW-0479">Metal-binding</keyword>
<sequence length="331" mass="35848">MRSKHCITLWLTFSSCAALILPAPRRPIRTRHHAAPPLEFVKAVGAHLPLADDAQTTYVHRDPDVLILRNFIKKEDCDGLLAAGRAASLEKSPVEYAGWTEDAAELLQTWASGPAAWIALAAVLISVNIFGVEDRIQLAETGLGVYVVNLGLAAVAIFGFLDQRKEKLQALRTSKSVALRGSTPAQGEVACYERLLELLPSITPESCEALTLIKYDPGDALAPHYDANRAADAEDVARGGQTLATLLVYLNDVDDGGRTRFNKLGITVAPRKGDACLFFPADASGQFDERLEHEGEAPGAEKWIGRIWVHARPIIGETGCPPGTLEALRNR</sequence>
<accession>A0A8J2SP90</accession>
<dbReference type="Pfam" id="PF13640">
    <property type="entry name" value="2OG-FeII_Oxy_3"/>
    <property type="match status" value="1"/>
</dbReference>
<evidence type="ECO:0000256" key="4">
    <source>
        <dbReference type="ARBA" id="ARBA00023002"/>
    </source>
</evidence>
<evidence type="ECO:0000256" key="6">
    <source>
        <dbReference type="SAM" id="Phobius"/>
    </source>
</evidence>
<dbReference type="Proteomes" id="UP000789595">
    <property type="component" value="Unassembled WGS sequence"/>
</dbReference>
<protein>
    <recommendedName>
        <fullName evidence="8">Fe2OG dioxygenase domain-containing protein</fullName>
    </recommendedName>
</protein>
<evidence type="ECO:0000313" key="9">
    <source>
        <dbReference type="EMBL" id="CAH0376983.1"/>
    </source>
</evidence>